<proteinExistence type="predicted"/>
<protein>
    <submittedName>
        <fullName evidence="2">Uncharacterized protein</fullName>
    </submittedName>
</protein>
<reference evidence="3" key="1">
    <citation type="submission" date="2024-06" db="EMBL/GenBank/DDBJ databases">
        <title>Caproicibacterium argilliputei sp. nov, a novel caproic acid producing anaerobic bacterium isolated from pit mud.</title>
        <authorList>
            <person name="Zeng C."/>
        </authorList>
    </citation>
    <scope>NUCLEOTIDE SEQUENCE [LARGE SCALE GENOMIC DNA]</scope>
    <source>
        <strain evidence="3">ZCY20-5</strain>
    </source>
</reference>
<dbReference type="RefSeq" id="WP_275845915.1">
    <property type="nucleotide sequence ID" value="NZ_CP135996.1"/>
</dbReference>
<evidence type="ECO:0000313" key="2">
    <source>
        <dbReference type="EMBL" id="WOC32270.1"/>
    </source>
</evidence>
<name>A0AA97D811_9FIRM</name>
<sequence>MHGKIHGSNHFHYISYACLCKGLRIAKSEKNGSDDKDTSYVPLFILFVPTCLATISDLVRGQSASRLTFLVILLFGAIAIAVGMHNTRKAKAKKTE</sequence>
<gene>
    <name evidence="2" type="ORF">PXC00_14010</name>
</gene>
<keyword evidence="3" id="KW-1185">Reference proteome</keyword>
<dbReference type="KEGG" id="carl:PXC00_14010"/>
<accession>A0AA97D811</accession>
<keyword evidence="1" id="KW-1133">Transmembrane helix</keyword>
<evidence type="ECO:0000256" key="1">
    <source>
        <dbReference type="SAM" id="Phobius"/>
    </source>
</evidence>
<dbReference type="Proteomes" id="UP001300604">
    <property type="component" value="Chromosome"/>
</dbReference>
<organism evidence="2 3">
    <name type="scientific">Caproicibacterium argilliputei</name>
    <dbReference type="NCBI Taxonomy" id="3030016"/>
    <lineage>
        <taxon>Bacteria</taxon>
        <taxon>Bacillati</taxon>
        <taxon>Bacillota</taxon>
        <taxon>Clostridia</taxon>
        <taxon>Eubacteriales</taxon>
        <taxon>Oscillospiraceae</taxon>
        <taxon>Caproicibacterium</taxon>
    </lineage>
</organism>
<dbReference type="PROSITE" id="PS51257">
    <property type="entry name" value="PROKAR_LIPOPROTEIN"/>
    <property type="match status" value="1"/>
</dbReference>
<dbReference type="AlphaFoldDB" id="A0AA97D811"/>
<evidence type="ECO:0000313" key="3">
    <source>
        <dbReference type="Proteomes" id="UP001300604"/>
    </source>
</evidence>
<keyword evidence="1" id="KW-0812">Transmembrane</keyword>
<keyword evidence="1" id="KW-0472">Membrane</keyword>
<reference evidence="2 3" key="2">
    <citation type="submission" date="2024-06" db="EMBL/GenBank/DDBJ databases">
        <title>Caproicibacterium argilliputei sp. nov, a novel caproic acid producing anaerobic bacterium isolated from pit mud.</title>
        <authorList>
            <person name="Xia S."/>
        </authorList>
    </citation>
    <scope>NUCLEOTIDE SEQUENCE [LARGE SCALE GENOMIC DNA]</scope>
    <source>
        <strain evidence="2 3">ZCY20-5</strain>
    </source>
</reference>
<feature type="transmembrane region" description="Helical" evidence="1">
    <location>
        <begin position="65"/>
        <end position="84"/>
    </location>
</feature>
<feature type="transmembrane region" description="Helical" evidence="1">
    <location>
        <begin position="40"/>
        <end position="59"/>
    </location>
</feature>
<dbReference type="EMBL" id="CP135996">
    <property type="protein sequence ID" value="WOC32270.1"/>
    <property type="molecule type" value="Genomic_DNA"/>
</dbReference>
<reference evidence="3" key="3">
    <citation type="submission" date="2024-06" db="EMBL/GenBank/DDBJ databases">
        <authorList>
            <person name="Zeng C."/>
        </authorList>
    </citation>
    <scope>NUCLEOTIDE SEQUENCE [LARGE SCALE GENOMIC DNA]</scope>
    <source>
        <strain evidence="3">ZCY20-5</strain>
    </source>
</reference>